<name>A0A7J7NU39_9MAGN</name>
<sequence>MIQNGLEDEIKFKFAVLKLDEIESYLDNYDDSLTQTDASQPNISTFLADSIMYGTIILNPLVVQTKRRAKTDNKKRARWKEGMEEAVMKKKRTCKSFGVLGNHEKWTCPLLKMKIMESSAYSTLSINVMGIIRINSM</sequence>
<reference evidence="1 2" key="1">
    <citation type="journal article" date="2020" name="IScience">
        <title>Genome Sequencing of the Endangered Kingdonia uniflora (Circaeasteraceae, Ranunculales) Reveals Potential Mechanisms of Evolutionary Specialization.</title>
        <authorList>
            <person name="Sun Y."/>
            <person name="Deng T."/>
            <person name="Zhang A."/>
            <person name="Moore M.J."/>
            <person name="Landis J.B."/>
            <person name="Lin N."/>
            <person name="Zhang H."/>
            <person name="Zhang X."/>
            <person name="Huang J."/>
            <person name="Zhang X."/>
            <person name="Sun H."/>
            <person name="Wang H."/>
        </authorList>
    </citation>
    <scope>NUCLEOTIDE SEQUENCE [LARGE SCALE GENOMIC DNA]</scope>
    <source>
        <strain evidence="1">TB1705</strain>
        <tissue evidence="1">Leaf</tissue>
    </source>
</reference>
<protein>
    <submittedName>
        <fullName evidence="1">Uncharacterized protein</fullName>
    </submittedName>
</protein>
<evidence type="ECO:0000313" key="1">
    <source>
        <dbReference type="EMBL" id="KAF6170623.1"/>
    </source>
</evidence>
<proteinExistence type="predicted"/>
<dbReference type="Proteomes" id="UP000541444">
    <property type="component" value="Unassembled WGS sequence"/>
</dbReference>
<evidence type="ECO:0000313" key="2">
    <source>
        <dbReference type="Proteomes" id="UP000541444"/>
    </source>
</evidence>
<accession>A0A7J7NU39</accession>
<organism evidence="1 2">
    <name type="scientific">Kingdonia uniflora</name>
    <dbReference type="NCBI Taxonomy" id="39325"/>
    <lineage>
        <taxon>Eukaryota</taxon>
        <taxon>Viridiplantae</taxon>
        <taxon>Streptophyta</taxon>
        <taxon>Embryophyta</taxon>
        <taxon>Tracheophyta</taxon>
        <taxon>Spermatophyta</taxon>
        <taxon>Magnoliopsida</taxon>
        <taxon>Ranunculales</taxon>
        <taxon>Circaeasteraceae</taxon>
        <taxon>Kingdonia</taxon>
    </lineage>
</organism>
<gene>
    <name evidence="1" type="ORF">GIB67_020185</name>
</gene>
<comment type="caution">
    <text evidence="1">The sequence shown here is derived from an EMBL/GenBank/DDBJ whole genome shotgun (WGS) entry which is preliminary data.</text>
</comment>
<keyword evidence="2" id="KW-1185">Reference proteome</keyword>
<dbReference type="OrthoDB" id="1749079at2759"/>
<dbReference type="EMBL" id="JACGCM010000563">
    <property type="protein sequence ID" value="KAF6170623.1"/>
    <property type="molecule type" value="Genomic_DNA"/>
</dbReference>
<dbReference type="AlphaFoldDB" id="A0A7J7NU39"/>